<proteinExistence type="predicted"/>
<reference evidence="4" key="1">
    <citation type="submission" date="2011-07" db="EMBL/GenBank/DDBJ databases">
        <title>Divergent evolution of antigenic variation in African trypanosomes.</title>
        <authorList>
            <person name="Jackson A.P."/>
            <person name="Berry A."/>
            <person name="Allison H.C."/>
            <person name="Burton P."/>
            <person name="Anderson J."/>
            <person name="Aslett M."/>
            <person name="Brown R."/>
            <person name="Corton N."/>
            <person name="Harris D."/>
            <person name="Hauser H."/>
            <person name="Gamble J."/>
            <person name="Gilderthorp R."/>
            <person name="McQuillan J."/>
            <person name="Quail M.A."/>
            <person name="Sanders M."/>
            <person name="Van Tonder A."/>
            <person name="Ginger M.L."/>
            <person name="Donelson J.E."/>
            <person name="Field M.C."/>
            <person name="Barry J.D."/>
            <person name="Berriman M."/>
            <person name="Hertz-Fowler C."/>
        </authorList>
    </citation>
    <scope>NUCLEOTIDE SEQUENCE [LARGE SCALE GENOMIC DNA]</scope>
    <source>
        <strain evidence="4">IL3000</strain>
    </source>
</reference>
<gene>
    <name evidence="3" type="ORF">TCIL3000_0_52500</name>
</gene>
<accession>F9WBL8</accession>
<dbReference type="VEuPathDB" id="TriTrypDB:TcIL3000_0_52500"/>
<evidence type="ECO:0000313" key="4">
    <source>
        <dbReference type="Proteomes" id="UP000000702"/>
    </source>
</evidence>
<name>F9WBL8_TRYCI</name>
<feature type="region of interest" description="Disordered" evidence="2">
    <location>
        <begin position="339"/>
        <end position="399"/>
    </location>
</feature>
<dbReference type="Proteomes" id="UP000000702">
    <property type="component" value="Unassembled WGS sequence"/>
</dbReference>
<organism evidence="3 4">
    <name type="scientific">Trypanosoma congolense (strain IL3000)</name>
    <dbReference type="NCBI Taxonomy" id="1068625"/>
    <lineage>
        <taxon>Eukaryota</taxon>
        <taxon>Discoba</taxon>
        <taxon>Euglenozoa</taxon>
        <taxon>Kinetoplastea</taxon>
        <taxon>Metakinetoplastina</taxon>
        <taxon>Trypanosomatida</taxon>
        <taxon>Trypanosomatidae</taxon>
        <taxon>Trypanosoma</taxon>
        <taxon>Nannomonas</taxon>
    </lineage>
</organism>
<reference evidence="3 4" key="2">
    <citation type="journal article" date="2012" name="Proc. Natl. Acad. Sci. U.S.A.">
        <title>Antigenic diversity is generated by distinct evolutionary mechanisms in African trypanosome species.</title>
        <authorList>
            <person name="Jackson A.P."/>
            <person name="Berry A."/>
            <person name="Aslett M."/>
            <person name="Allison H.C."/>
            <person name="Burton P."/>
            <person name="Vavrova-Anderson J."/>
            <person name="Brown R."/>
            <person name="Browne H."/>
            <person name="Corton N."/>
            <person name="Hauser H."/>
            <person name="Gamble J."/>
            <person name="Gilderthorp R."/>
            <person name="Marcello L."/>
            <person name="McQuillan J."/>
            <person name="Otto T.D."/>
            <person name="Quail M.A."/>
            <person name="Sanders M.J."/>
            <person name="van Tonder A."/>
            <person name="Ginger M.L."/>
            <person name="Field M.C."/>
            <person name="Barry J.D."/>
            <person name="Hertz-Fowler C."/>
            <person name="Berriman M."/>
        </authorList>
    </citation>
    <scope>NUCLEOTIDE SEQUENCE [LARGE SCALE GENOMIC DNA]</scope>
    <source>
        <strain evidence="3 4">IL3000</strain>
    </source>
</reference>
<comment type="caution">
    <text evidence="3">The sequence shown here is derived from an EMBL/GenBank/DDBJ whole genome shotgun (WGS) entry which is preliminary data.</text>
</comment>
<feature type="region of interest" description="Disordered" evidence="2">
    <location>
        <begin position="165"/>
        <end position="192"/>
    </location>
</feature>
<evidence type="ECO:0000256" key="2">
    <source>
        <dbReference type="SAM" id="MobiDB-lite"/>
    </source>
</evidence>
<evidence type="ECO:0000256" key="1">
    <source>
        <dbReference type="SAM" id="Coils"/>
    </source>
</evidence>
<dbReference type="EMBL" id="CAEQ01001597">
    <property type="protein sequence ID" value="CCD14651.1"/>
    <property type="molecule type" value="Genomic_DNA"/>
</dbReference>
<evidence type="ECO:0000313" key="3">
    <source>
        <dbReference type="EMBL" id="CCD14651.1"/>
    </source>
</evidence>
<feature type="coiled-coil region" evidence="1">
    <location>
        <begin position="499"/>
        <end position="543"/>
    </location>
</feature>
<dbReference type="OMA" id="EANWCAS"/>
<dbReference type="AlphaFoldDB" id="F9WBL8"/>
<protein>
    <submittedName>
        <fullName evidence="3">WGS project CAEQ00000000 data, annotated contig 2120</fullName>
    </submittedName>
</protein>
<keyword evidence="1" id="KW-0175">Coiled coil</keyword>
<keyword evidence="4" id="KW-1185">Reference proteome</keyword>
<sequence length="551" mass="61244">MVSCGNTRRSITYQRKLTRSKARTRTFSSERRHAAMETLAEEHIQPPGTQHGCHGCEGPEETVKALEGPLPCSAQRETEARLTAVLAIVAADAATRFCADMRLLWIKYFDHLQHEARGMLQQVHEKFSIFECSPGEGTLADFLVTFQTICKGLEGLLGMRDAEKAKGNSESNENNDGVGGSGDGHGALLPPGTPLEKELHLVEHLSLCIAEATTPVLALSLSGAEACEDKGRVKSAATQTGPIAVDRSPRGHAAEVAADASTTTRMHATSFNEPHSGVVVDIEMVSGDDNDSNGCSDGSFDNSHRKAAPHLFHMYQGNRDCVKQMHDGNNAARSRSVTFAKAGMHKRARYTPSPRARGSPERKNVVGAHPPHPRSTSDRADWRNPTLGSRTHDDYGGATSGVCEIEEKTQQPPVFSSDDNSSDIDLNHGVLAIPVWKAGHTQLSGLMDELQERDVMADETTEPHHRLKLLRKQEELLLRRFSADSERFWRREDGGEARRYALQKRLARLRSAILRAERETQQLERIEMEREMIQRRRVERERRLMLHRQVK</sequence>